<dbReference type="CTD" id="20250745"/>
<organism evidence="5 6">
    <name type="scientific">Lottia gigantea</name>
    <name type="common">Giant owl limpet</name>
    <dbReference type="NCBI Taxonomy" id="225164"/>
    <lineage>
        <taxon>Eukaryota</taxon>
        <taxon>Metazoa</taxon>
        <taxon>Spiralia</taxon>
        <taxon>Lophotrochozoa</taxon>
        <taxon>Mollusca</taxon>
        <taxon>Gastropoda</taxon>
        <taxon>Patellogastropoda</taxon>
        <taxon>Lottioidea</taxon>
        <taxon>Lottiidae</taxon>
        <taxon>Lottia</taxon>
    </lineage>
</organism>
<proteinExistence type="predicted"/>
<evidence type="ECO:0000313" key="6">
    <source>
        <dbReference type="Proteomes" id="UP000030746"/>
    </source>
</evidence>
<dbReference type="PROSITE" id="PS50923">
    <property type="entry name" value="SUSHI"/>
    <property type="match status" value="1"/>
</dbReference>
<comment type="caution">
    <text evidence="2">Lacks conserved residue(s) required for the propagation of feature annotation.</text>
</comment>
<dbReference type="KEGG" id="lgi:LOTGIDRAFT_238386"/>
<dbReference type="RefSeq" id="XP_009048319.1">
    <property type="nucleotide sequence ID" value="XM_009050071.1"/>
</dbReference>
<evidence type="ECO:0008006" key="7">
    <source>
        <dbReference type="Google" id="ProtNLM"/>
    </source>
</evidence>
<dbReference type="Proteomes" id="UP000030746">
    <property type="component" value="Unassembled WGS sequence"/>
</dbReference>
<keyword evidence="1 2" id="KW-1015">Disulfide bond</keyword>
<keyword evidence="6" id="KW-1185">Reference proteome</keyword>
<dbReference type="InterPro" id="IPR003609">
    <property type="entry name" value="Pan_app"/>
</dbReference>
<evidence type="ECO:0000256" key="2">
    <source>
        <dbReference type="PROSITE-ProRule" id="PRU00302"/>
    </source>
</evidence>
<dbReference type="CDD" id="cd00033">
    <property type="entry name" value="CCP"/>
    <property type="match status" value="1"/>
</dbReference>
<dbReference type="GeneID" id="20250745"/>
<dbReference type="InterPro" id="IPR035976">
    <property type="entry name" value="Sushi/SCR/CCP_sf"/>
</dbReference>
<accession>V4AUH2</accession>
<evidence type="ECO:0000259" key="3">
    <source>
        <dbReference type="PROSITE" id="PS50923"/>
    </source>
</evidence>
<reference evidence="5 6" key="1">
    <citation type="journal article" date="2013" name="Nature">
        <title>Insights into bilaterian evolution from three spiralian genomes.</title>
        <authorList>
            <person name="Simakov O."/>
            <person name="Marletaz F."/>
            <person name="Cho S.J."/>
            <person name="Edsinger-Gonzales E."/>
            <person name="Havlak P."/>
            <person name="Hellsten U."/>
            <person name="Kuo D.H."/>
            <person name="Larsson T."/>
            <person name="Lv J."/>
            <person name="Arendt D."/>
            <person name="Savage R."/>
            <person name="Osoegawa K."/>
            <person name="de Jong P."/>
            <person name="Grimwood J."/>
            <person name="Chapman J.A."/>
            <person name="Shapiro H."/>
            <person name="Aerts A."/>
            <person name="Otillar R.P."/>
            <person name="Terry A.Y."/>
            <person name="Boore J.L."/>
            <person name="Grigoriev I.V."/>
            <person name="Lindberg D.R."/>
            <person name="Seaver E.C."/>
            <person name="Weisblat D.A."/>
            <person name="Putnam N.H."/>
            <person name="Rokhsar D.S."/>
        </authorList>
    </citation>
    <scope>NUCLEOTIDE SEQUENCE [LARGE SCALE GENOMIC DNA]</scope>
</reference>
<dbReference type="InterPro" id="IPR000436">
    <property type="entry name" value="Sushi_SCR_CCP_dom"/>
</dbReference>
<dbReference type="Gene3D" id="2.10.70.10">
    <property type="entry name" value="Complement Module, domain 1"/>
    <property type="match status" value="1"/>
</dbReference>
<evidence type="ECO:0000259" key="4">
    <source>
        <dbReference type="PROSITE" id="PS50948"/>
    </source>
</evidence>
<dbReference type="SUPFAM" id="SSF57535">
    <property type="entry name" value="Complement control module/SCR domain"/>
    <property type="match status" value="1"/>
</dbReference>
<keyword evidence="2" id="KW-0768">Sushi</keyword>
<protein>
    <recommendedName>
        <fullName evidence="7">Sushi domain-containing protein</fullName>
    </recommendedName>
</protein>
<feature type="disulfide bond" evidence="2">
    <location>
        <begin position="33"/>
        <end position="60"/>
    </location>
</feature>
<feature type="domain" description="Apple" evidence="4">
    <location>
        <begin position="98"/>
        <end position="175"/>
    </location>
</feature>
<evidence type="ECO:0000313" key="5">
    <source>
        <dbReference type="EMBL" id="ESP00958.1"/>
    </source>
</evidence>
<gene>
    <name evidence="5" type="ORF">LOTGIDRAFT_238386</name>
</gene>
<evidence type="ECO:0000256" key="1">
    <source>
        <dbReference type="ARBA" id="ARBA00023157"/>
    </source>
</evidence>
<dbReference type="HOGENOM" id="CLU_1534275_0_0_1"/>
<dbReference type="SMART" id="SM00032">
    <property type="entry name" value="CCP"/>
    <property type="match status" value="1"/>
</dbReference>
<dbReference type="Pfam" id="PF14295">
    <property type="entry name" value="PAN_4"/>
    <property type="match status" value="2"/>
</dbReference>
<dbReference type="AlphaFoldDB" id="V4AUH2"/>
<name>V4AUH2_LOTGI</name>
<sequence>MGDIQCDSNPMVNNGDITSEISTEVGSIVQFNCSSGFTLNGRVGTLTCNAEGVFEPDLVCEDCRFQDAGGSFGTITDTNRQADDEIDCTELCNADPQCVSSQFSQPNTCTFDFQIDRFETDTPNLEQCRRACFTNIRCEAFIAFSGDLLSFPCLLFTKPFSSFTESSVSTSSSCI</sequence>
<dbReference type="Pfam" id="PF00084">
    <property type="entry name" value="Sushi"/>
    <property type="match status" value="1"/>
</dbReference>
<dbReference type="EMBL" id="KB200592">
    <property type="protein sequence ID" value="ESP00958.1"/>
    <property type="molecule type" value="Genomic_DNA"/>
</dbReference>
<dbReference type="PROSITE" id="PS50948">
    <property type="entry name" value="PAN"/>
    <property type="match status" value="1"/>
</dbReference>
<feature type="domain" description="Sushi" evidence="3">
    <location>
        <begin position="4"/>
        <end position="62"/>
    </location>
</feature>